<evidence type="ECO:0000256" key="2">
    <source>
        <dbReference type="ARBA" id="ARBA00004123"/>
    </source>
</evidence>
<evidence type="ECO:0000256" key="15">
    <source>
        <dbReference type="PROSITE-ProRule" id="PRU00331"/>
    </source>
</evidence>
<reference evidence="19" key="1">
    <citation type="submission" date="2023-10" db="EMBL/GenBank/DDBJ databases">
        <authorList>
            <person name="Chen Y."/>
            <person name="Shah S."/>
            <person name="Dougan E. K."/>
            <person name="Thang M."/>
            <person name="Chan C."/>
        </authorList>
    </citation>
    <scope>NUCLEOTIDE SEQUENCE [LARGE SCALE GENOMIC DNA]</scope>
</reference>
<keyword evidence="12 17" id="KW-0472">Membrane</keyword>
<feature type="transmembrane region" description="Helical" evidence="17">
    <location>
        <begin position="1523"/>
        <end position="1541"/>
    </location>
</feature>
<evidence type="ECO:0000256" key="3">
    <source>
        <dbReference type="ARBA" id="ARBA00004141"/>
    </source>
</evidence>
<organism evidence="19 20">
    <name type="scientific">Prorocentrum cordatum</name>
    <dbReference type="NCBI Taxonomy" id="2364126"/>
    <lineage>
        <taxon>Eukaryota</taxon>
        <taxon>Sar</taxon>
        <taxon>Alveolata</taxon>
        <taxon>Dinophyceae</taxon>
        <taxon>Prorocentrales</taxon>
        <taxon>Prorocentraceae</taxon>
        <taxon>Prorocentrum</taxon>
    </lineage>
</organism>
<feature type="transmembrane region" description="Helical" evidence="17">
    <location>
        <begin position="1578"/>
        <end position="1600"/>
    </location>
</feature>
<proteinExistence type="predicted"/>
<feature type="compositionally biased region" description="Pro residues" evidence="16">
    <location>
        <begin position="1005"/>
        <end position="1014"/>
    </location>
</feature>
<evidence type="ECO:0000256" key="9">
    <source>
        <dbReference type="ARBA" id="ARBA00022807"/>
    </source>
</evidence>
<evidence type="ECO:0000259" key="18">
    <source>
        <dbReference type="PROSITE" id="PS50957"/>
    </source>
</evidence>
<dbReference type="Proteomes" id="UP001189429">
    <property type="component" value="Unassembled WGS sequence"/>
</dbReference>
<evidence type="ECO:0000256" key="8">
    <source>
        <dbReference type="ARBA" id="ARBA00022801"/>
    </source>
</evidence>
<evidence type="ECO:0000256" key="13">
    <source>
        <dbReference type="ARBA" id="ARBA00023163"/>
    </source>
</evidence>
<evidence type="ECO:0000256" key="6">
    <source>
        <dbReference type="ARBA" id="ARBA00022692"/>
    </source>
</evidence>
<feature type="active site" evidence="15">
    <location>
        <position position="1135"/>
    </location>
</feature>
<evidence type="ECO:0000256" key="17">
    <source>
        <dbReference type="SAM" id="Phobius"/>
    </source>
</evidence>
<dbReference type="InterPro" id="IPR006155">
    <property type="entry name" value="Josephin"/>
</dbReference>
<feature type="transmembrane region" description="Helical" evidence="17">
    <location>
        <begin position="1220"/>
        <end position="1240"/>
    </location>
</feature>
<sequence>MEIQGRKLRDALRDADSSKRWCFDRRRGYLAAGRRPPGNFATALSLADDIVVKLGLDKAALVVVAEVELSYAKREELHQDQAQLQDCLAKAKVSVLMLRAGYITSEGPTHCDRHSHSASTIDRLWVSWLGWALAQLASQPAVADAPGVFAGELISDRAAHKVKFTQRRLKPRGAPRIPRHIFDSFHFQTLSRDVASQLDYASLSPPRHLEPHKWVILEVARGARDRASMAGPGSIAALLLLARPIGRAARRNDAGLARELRRPRRAAHDFPIVAERGVELQRAISCRRWREEVQVRSAEASSDASDIAAEEAAATAMPIAHWALLFSATPIDKDIAQACISQRAPKLDFDKVPPPSPALLRQLATKMHYSESGFDSIPRVARAASEVGLAVLSEALMRFMRGQESMRMVFAPMGAPFASISVLDHGSIHAAGTARFLFDLQGRLAAPRFGLARACADDIGCVVRSIRSLGILEDVMQIAAAVATLALKLGRALAASAPFFSSTPVVSTLIYLGLVLGPAADDGSRRRAPRLKVKLRPARVGRSALAVSRRANNCAMRITPVLSHVDQYRVMPRCLLREELVALSRPFMVPLGVFNLTAWLASVAFPALTEDGRSVGPRGRRGRILADLRGCFMAWAVAYLETVANEWATTPFDWRVEFFRWVHVFHGPWPGESVAALAAVPCVEAPGDSELTVDWSTFDDIFSHDGAVVRTLVDLREEPADDEMLLDDLPLEDSNPANVTAYFGELEGDGSFDEETDPVFMDLAAASSDFGVPTWGGAPCLDDDPADNFAFISEVNMLDNDAVASASGDPPAPSGPAGPAAGASGPWGGRHRPTEARGRPPMGGPVAPPPREPDQSPAAHRPPSRAAAQTPVFPTRAEPQAADGRGKGGAASPGPAPGPAGGGHRWRRVHQPIPEVVGCEDRCRAAGGPAVPVDGGDEPAEAPPAGGLGGSLAGGLGGLRGARAAGGGLDSPSASSSRSAARSAGGSTARSAAGSSCSTRASTEPAPPAAPPGPGAGEAGRERAIRGGVDPQTGVYLERQEKANCGLHCVNNLLQGPFFDEDCFRMVARKLDEKEREITGGSGLDNGNALRDGWFNVQVMQAVLLWIGYDMVPFHAWTVAFDKKDGAYILNRKEHWFALRRISQEWFELNSVYETPRAHTEAEIRMKVCSAAREGYSVFVVRGDFSESGNGPCEDGKKTASSSSSRTRRCWPESKPFKEMLYDLVADSLVTLWCFWIYFFSAQKFHHHRDIYPWELRLLCSRSAWRRWRRQCADALPTCCCRGRGRSGSHSPQESDAPAKATGDGAGCGLSEGGCTAPSLRDRPAGFTVDDIRRSFNLDLIRSRVAQEEPRTQPQASHGGRPWRPRERRPALVVMQALLLLTLWCGGAAAWLHKDGLEFLTEQVGLETMAQGQTLLLTHTGCLDRRMEAWRWLSYQFTVTGMGRLGVQVSLLVLSGVPIETSFGHVAVLVTFYIGLVAGGLGHLVVDAHTEGFSDMVGGCACFVGVHMANLAMNWTECEFRKFDLVSIVIMLAILMLSLDWEQSSGLAVSAAAPLAGLAAGLCVGAAICSCTRSARALLLRGAVILLGALLAIAAAYWTALWPPRTILDPTPWCWARQVQNRTLFGDNGYHCVRCGSQECIDKWSQQREIATVDYKACDSIGGFHASER</sequence>
<evidence type="ECO:0000256" key="14">
    <source>
        <dbReference type="ARBA" id="ARBA00023242"/>
    </source>
</evidence>
<evidence type="ECO:0000256" key="4">
    <source>
        <dbReference type="ARBA" id="ARBA00012759"/>
    </source>
</evidence>
<keyword evidence="20" id="KW-1185">Reference proteome</keyword>
<dbReference type="Gene3D" id="3.90.70.40">
    <property type="match status" value="1"/>
</dbReference>
<dbReference type="EC" id="3.4.19.12" evidence="4"/>
<dbReference type="PROSITE" id="PS50957">
    <property type="entry name" value="JOSEPHIN"/>
    <property type="match status" value="1"/>
</dbReference>
<dbReference type="Pfam" id="PF02099">
    <property type="entry name" value="Josephin"/>
    <property type="match status" value="1"/>
</dbReference>
<keyword evidence="11" id="KW-0805">Transcription regulation</keyword>
<dbReference type="InterPro" id="IPR022764">
    <property type="entry name" value="Peptidase_S54_rhomboid_dom"/>
</dbReference>
<evidence type="ECO:0000256" key="1">
    <source>
        <dbReference type="ARBA" id="ARBA00000707"/>
    </source>
</evidence>
<feature type="compositionally biased region" description="Low complexity" evidence="16">
    <location>
        <begin position="856"/>
        <end position="868"/>
    </location>
</feature>
<dbReference type="Pfam" id="PF01694">
    <property type="entry name" value="Rhomboid"/>
    <property type="match status" value="1"/>
</dbReference>
<feature type="region of interest" description="Disordered" evidence="16">
    <location>
        <begin position="928"/>
        <end position="1021"/>
    </location>
</feature>
<feature type="region of interest" description="Disordered" evidence="16">
    <location>
        <begin position="802"/>
        <end position="906"/>
    </location>
</feature>
<dbReference type="InterPro" id="IPR035952">
    <property type="entry name" value="Rhomboid-like_sf"/>
</dbReference>
<keyword evidence="6 17" id="KW-0812">Transmembrane</keyword>
<feature type="active site" evidence="15">
    <location>
        <position position="1150"/>
    </location>
</feature>
<comment type="subcellular location">
    <subcellularLocation>
        <location evidence="3">Membrane</location>
        <topology evidence="3">Multi-pass membrane protein</topology>
    </subcellularLocation>
    <subcellularLocation>
        <location evidence="2">Nucleus</location>
    </subcellularLocation>
</comment>
<dbReference type="Gene3D" id="1.10.287.10">
    <property type="entry name" value="S15/NS1, RNA-binding"/>
    <property type="match status" value="1"/>
</dbReference>
<accession>A0ABN9VBW8</accession>
<comment type="catalytic activity">
    <reaction evidence="1">
        <text>Thiol-dependent hydrolysis of ester, thioester, amide, peptide and isopeptide bonds formed by the C-terminal Gly of ubiquitin (a 76-residue protein attached to proteins as an intracellular targeting signal).</text>
        <dbReference type="EC" id="3.4.19.12"/>
    </reaction>
</comment>
<name>A0ABN9VBW8_9DINO</name>
<protein>
    <recommendedName>
        <fullName evidence="4">ubiquitinyl hydrolase 1</fullName>
        <ecNumber evidence="4">3.4.19.12</ecNumber>
    </recommendedName>
</protein>
<dbReference type="InterPro" id="IPR033865">
    <property type="entry name" value="Ataxin-3"/>
</dbReference>
<keyword evidence="5" id="KW-0645">Protease</keyword>
<keyword evidence="13" id="KW-0804">Transcription</keyword>
<feature type="transmembrane region" description="Helical" evidence="17">
    <location>
        <begin position="1466"/>
        <end position="1486"/>
    </location>
</feature>
<evidence type="ECO:0000313" key="19">
    <source>
        <dbReference type="EMBL" id="CAK0870544.1"/>
    </source>
</evidence>
<feature type="transmembrane region" description="Helical" evidence="17">
    <location>
        <begin position="1547"/>
        <end position="1571"/>
    </location>
</feature>
<evidence type="ECO:0000256" key="5">
    <source>
        <dbReference type="ARBA" id="ARBA00022670"/>
    </source>
</evidence>
<dbReference type="Gene3D" id="1.20.1540.10">
    <property type="entry name" value="Rhomboid-like"/>
    <property type="match status" value="1"/>
</dbReference>
<feature type="compositionally biased region" description="Low complexity" evidence="16">
    <location>
        <begin position="970"/>
        <end position="1004"/>
    </location>
</feature>
<feature type="transmembrane region" description="Helical" evidence="17">
    <location>
        <begin position="1371"/>
        <end position="1392"/>
    </location>
</feature>
<feature type="transmembrane region" description="Helical" evidence="17">
    <location>
        <begin position="1492"/>
        <end position="1511"/>
    </location>
</feature>
<keyword evidence="9" id="KW-0788">Thiol protease</keyword>
<keyword evidence="8 15" id="KW-0378">Hydrolase</keyword>
<feature type="domain" description="Josephin" evidence="18">
    <location>
        <begin position="1032"/>
        <end position="1196"/>
    </location>
</feature>
<evidence type="ECO:0000313" key="20">
    <source>
        <dbReference type="Proteomes" id="UP001189429"/>
    </source>
</evidence>
<dbReference type="SMART" id="SM01246">
    <property type="entry name" value="Josephin"/>
    <property type="match status" value="1"/>
</dbReference>
<feature type="region of interest" description="Disordered" evidence="16">
    <location>
        <begin position="1284"/>
        <end position="1305"/>
    </location>
</feature>
<feature type="region of interest" description="Disordered" evidence="16">
    <location>
        <begin position="1189"/>
        <end position="1208"/>
    </location>
</feature>
<dbReference type="SUPFAM" id="SSF144091">
    <property type="entry name" value="Rhomboid-like"/>
    <property type="match status" value="1"/>
</dbReference>
<dbReference type="PANTHER" id="PTHR14159:SF0">
    <property type="entry name" value="ATAXIN-3-RELATED"/>
    <property type="match status" value="1"/>
</dbReference>
<evidence type="ECO:0000256" key="11">
    <source>
        <dbReference type="ARBA" id="ARBA00023015"/>
    </source>
</evidence>
<dbReference type="PANTHER" id="PTHR14159">
    <property type="entry name" value="ATAXIN-3-RELATED"/>
    <property type="match status" value="1"/>
</dbReference>
<keyword evidence="10 17" id="KW-1133">Transmembrane helix</keyword>
<evidence type="ECO:0000256" key="16">
    <source>
        <dbReference type="SAM" id="MobiDB-lite"/>
    </source>
</evidence>
<keyword evidence="14" id="KW-0539">Nucleus</keyword>
<comment type="caution">
    <text evidence="19">The sequence shown here is derived from an EMBL/GenBank/DDBJ whole genome shotgun (WGS) entry which is preliminary data.</text>
</comment>
<feature type="active site" evidence="15">
    <location>
        <position position="1045"/>
    </location>
</feature>
<keyword evidence="7" id="KW-0833">Ubl conjugation pathway</keyword>
<dbReference type="EMBL" id="CAUYUJ010016971">
    <property type="protein sequence ID" value="CAK0870544.1"/>
    <property type="molecule type" value="Genomic_DNA"/>
</dbReference>
<feature type="transmembrane region" description="Helical" evidence="17">
    <location>
        <begin position="1433"/>
        <end position="1454"/>
    </location>
</feature>
<gene>
    <name evidence="19" type="ORF">PCOR1329_LOCUS56619</name>
</gene>
<feature type="compositionally biased region" description="Gly residues" evidence="16">
    <location>
        <begin position="946"/>
        <end position="969"/>
    </location>
</feature>
<evidence type="ECO:0000256" key="7">
    <source>
        <dbReference type="ARBA" id="ARBA00022786"/>
    </source>
</evidence>
<evidence type="ECO:0000256" key="12">
    <source>
        <dbReference type="ARBA" id="ARBA00023136"/>
    </source>
</evidence>
<evidence type="ECO:0000256" key="10">
    <source>
        <dbReference type="ARBA" id="ARBA00022989"/>
    </source>
</evidence>